<evidence type="ECO:0000256" key="3">
    <source>
        <dbReference type="SAM" id="Coils"/>
    </source>
</evidence>
<feature type="region of interest" description="Disordered" evidence="4">
    <location>
        <begin position="1"/>
        <end position="63"/>
    </location>
</feature>
<dbReference type="EMBL" id="JAEFBK010000007">
    <property type="protein sequence ID" value="KAG7587387.1"/>
    <property type="molecule type" value="Genomic_DNA"/>
</dbReference>
<accession>A0A8T2BIZ6</accession>
<feature type="compositionally biased region" description="Basic and acidic residues" evidence="4">
    <location>
        <begin position="1"/>
        <end position="14"/>
    </location>
</feature>
<feature type="compositionally biased region" description="Basic and acidic residues" evidence="4">
    <location>
        <begin position="762"/>
        <end position="774"/>
    </location>
</feature>
<dbReference type="Proteomes" id="UP000694240">
    <property type="component" value="Chromosome 7"/>
</dbReference>
<dbReference type="PANTHER" id="PTHR31580:SF5">
    <property type="entry name" value="FILAMENT-LIKE PLANT PROTEIN 1-RELATED"/>
    <property type="match status" value="1"/>
</dbReference>
<feature type="coiled-coil region" evidence="3">
    <location>
        <begin position="341"/>
        <end position="691"/>
    </location>
</feature>
<evidence type="ECO:0000313" key="6">
    <source>
        <dbReference type="Proteomes" id="UP000694240"/>
    </source>
</evidence>
<feature type="compositionally biased region" description="Basic and acidic residues" evidence="4">
    <location>
        <begin position="23"/>
        <end position="38"/>
    </location>
</feature>
<dbReference type="EMBL" id="JAEFBK010000007">
    <property type="protein sequence ID" value="KAG7587386.1"/>
    <property type="molecule type" value="Genomic_DNA"/>
</dbReference>
<gene>
    <name evidence="5" type="ORF">ISN45_Aa02g025860</name>
</gene>
<name>A0A8T2BIZ6_9BRAS</name>
<feature type="compositionally biased region" description="Low complexity" evidence="4">
    <location>
        <begin position="777"/>
        <end position="791"/>
    </location>
</feature>
<sequence length="819" mass="92378">MEKRKRESSERSFGESESVSSLSEKDSEIQKPESTMESHDDDEIQQSPTVSLEVETENEDLKDSMKTLTEKLSAALANVSAKDDLVKQHVKVAEEAVAGWEKAENEVVELKEKLEAGDDKNRVLEDRVSHLDGALKECVRQLRQARDEQEQRIQDAVIERTQELQSSKTSLENQILETATKSEELSQMAESVAKENVMLRHELLARCEELEIRTIERDLSTQAAETASKQQLDSIKKVAKLEAECRKLRMLAKSSASFNDHRSTDSHSDGGERMDVSCSDSWASSTLIEKRSLQGTSSSIELDLMGDFLEMERLVALPETPDGNGKSGPESVTEEAVVHSENSLAAEIEVLTSRTKELEEKLKKLEAEKHELEKEVKCNREEAVVHVENSLAAEIEVLTSRTKELEEKLEKLEAEKNKLENEFKCNREEVVVHVENSLAAEIEVLTSRTKELEEQLLKLEAEKEELESEVKCNREEAVAHVENSLAAEIEVLTCRIKQLEEKLSKLEAEKDELKSEVRCNREVESTLRFELEAIACDKMELENKLEKLEVEKAELQISFETIKDKYKESQVCLQEIETKLDHMEVEKAELQISFDIIKDKHKESQVCLQEIETKLEEIQTEMKLANELKAEVESQIIAMEAEAITKSAKIESLEEDMRKERFAFDELKRKCEALEEEISLHKENSIKSENKEPKIKQEDIETAAGKLANCQKTIASLGKQLQSLATLEDFLTDTPSIPMAANGVSSSSSLESWKVHKNDTFMARNHPESIKPTKETSSSPSSAAAAVSMPSTNRGSSEKNRNGFATVFTRSKDGIHLAI</sequence>
<comment type="caution">
    <text evidence="5">The sequence shown here is derived from an EMBL/GenBank/DDBJ whole genome shotgun (WGS) entry which is preliminary data.</text>
</comment>
<dbReference type="PANTHER" id="PTHR31580">
    <property type="entry name" value="FILAMENT-LIKE PLANT PROTEIN 4"/>
    <property type="match status" value="1"/>
</dbReference>
<feature type="region of interest" description="Disordered" evidence="4">
    <location>
        <begin position="762"/>
        <end position="819"/>
    </location>
</feature>
<comment type="similarity">
    <text evidence="1">Belongs to the FPP family.</text>
</comment>
<keyword evidence="2 3" id="KW-0175">Coiled coil</keyword>
<keyword evidence="6" id="KW-1185">Reference proteome</keyword>
<proteinExistence type="inferred from homology"/>
<dbReference type="Pfam" id="PF05911">
    <property type="entry name" value="FPP"/>
    <property type="match status" value="3"/>
</dbReference>
<evidence type="ECO:0000256" key="4">
    <source>
        <dbReference type="SAM" id="MobiDB-lite"/>
    </source>
</evidence>
<evidence type="ECO:0000256" key="1">
    <source>
        <dbReference type="ARBA" id="ARBA00005921"/>
    </source>
</evidence>
<dbReference type="EMBL" id="JAEFBK010000007">
    <property type="protein sequence ID" value="KAG7587385.1"/>
    <property type="molecule type" value="Genomic_DNA"/>
</dbReference>
<feature type="region of interest" description="Disordered" evidence="4">
    <location>
        <begin position="256"/>
        <end position="277"/>
    </location>
</feature>
<evidence type="ECO:0000256" key="2">
    <source>
        <dbReference type="ARBA" id="ARBA00023054"/>
    </source>
</evidence>
<dbReference type="AlphaFoldDB" id="A0A8T2BIZ6"/>
<protein>
    <submittedName>
        <fullName evidence="5">Filament-like plant protein</fullName>
    </submittedName>
</protein>
<dbReference type="InterPro" id="IPR008587">
    <property type="entry name" value="FPP_plant"/>
</dbReference>
<evidence type="ECO:0000313" key="5">
    <source>
        <dbReference type="EMBL" id="KAG7587387.1"/>
    </source>
</evidence>
<reference evidence="5 6" key="1">
    <citation type="submission" date="2020-12" db="EMBL/GenBank/DDBJ databases">
        <title>Concerted genomic and epigenomic changes stabilize Arabidopsis allopolyploids.</title>
        <authorList>
            <person name="Chen Z."/>
        </authorList>
    </citation>
    <scope>NUCLEOTIDE SEQUENCE [LARGE SCALE GENOMIC DNA]</scope>
    <source>
        <strain evidence="5">Allo738</strain>
        <tissue evidence="5">Leaf</tissue>
    </source>
</reference>
<organism evidence="5 6">
    <name type="scientific">Arabidopsis thaliana x Arabidopsis arenosa</name>
    <dbReference type="NCBI Taxonomy" id="1240361"/>
    <lineage>
        <taxon>Eukaryota</taxon>
        <taxon>Viridiplantae</taxon>
        <taxon>Streptophyta</taxon>
        <taxon>Embryophyta</taxon>
        <taxon>Tracheophyta</taxon>
        <taxon>Spermatophyta</taxon>
        <taxon>Magnoliopsida</taxon>
        <taxon>eudicotyledons</taxon>
        <taxon>Gunneridae</taxon>
        <taxon>Pentapetalae</taxon>
        <taxon>rosids</taxon>
        <taxon>malvids</taxon>
        <taxon>Brassicales</taxon>
        <taxon>Brassicaceae</taxon>
        <taxon>Camelineae</taxon>
        <taxon>Arabidopsis</taxon>
    </lineage>
</organism>
<feature type="compositionally biased region" description="Basic and acidic residues" evidence="4">
    <location>
        <begin position="259"/>
        <end position="275"/>
    </location>
</feature>
<feature type="compositionally biased region" description="Basic and acidic residues" evidence="4">
    <location>
        <begin position="810"/>
        <end position="819"/>
    </location>
</feature>